<protein>
    <recommendedName>
        <fullName evidence="2">histidine kinase</fullName>
        <ecNumber evidence="2">2.7.13.3</ecNumber>
    </recommendedName>
</protein>
<dbReference type="InterPro" id="IPR011990">
    <property type="entry name" value="TPR-like_helical_dom_sf"/>
</dbReference>
<dbReference type="EMBL" id="PJND01000008">
    <property type="protein sequence ID" value="PKW21139.1"/>
    <property type="molecule type" value="Genomic_DNA"/>
</dbReference>
<dbReference type="InterPro" id="IPR004358">
    <property type="entry name" value="Sig_transdc_His_kin-like_C"/>
</dbReference>
<keyword evidence="13" id="KW-1185">Reference proteome</keyword>
<dbReference type="CDD" id="cd00075">
    <property type="entry name" value="HATPase"/>
    <property type="match status" value="1"/>
</dbReference>
<evidence type="ECO:0000256" key="6">
    <source>
        <dbReference type="ARBA" id="ARBA00022840"/>
    </source>
</evidence>
<evidence type="ECO:0000259" key="10">
    <source>
        <dbReference type="PROSITE" id="PS50109"/>
    </source>
</evidence>
<reference evidence="11 13" key="1">
    <citation type="submission" date="2017-12" db="EMBL/GenBank/DDBJ databases">
        <title>Genomic Encyclopedia of Type Strains, Phase III (KMG-III): the genomes of soil and plant-associated and newly described type strains.</title>
        <authorList>
            <person name="Whitman W."/>
        </authorList>
    </citation>
    <scope>NUCLEOTIDE SEQUENCE [LARGE SCALE GENOMIC DNA]</scope>
    <source>
        <strain evidence="11 13">IP-10</strain>
    </source>
</reference>
<reference evidence="12 14" key="2">
    <citation type="submission" date="2018-10" db="EMBL/GenBank/DDBJ databases">
        <title>Genomic Encyclopedia of Archaeal and Bacterial Type Strains, Phase II (KMG-II): from individual species to whole genera.</title>
        <authorList>
            <person name="Goeker M."/>
        </authorList>
    </citation>
    <scope>NUCLEOTIDE SEQUENCE [LARGE SCALE GENOMIC DNA]</scope>
    <source>
        <strain evidence="12 14">DSM 21886</strain>
    </source>
</reference>
<dbReference type="GO" id="GO:0005524">
    <property type="term" value="F:ATP binding"/>
    <property type="evidence" value="ECO:0007669"/>
    <property type="project" value="UniProtKB-KW"/>
</dbReference>
<dbReference type="Proteomes" id="UP000233767">
    <property type="component" value="Unassembled WGS sequence"/>
</dbReference>
<keyword evidence="8" id="KW-1133">Transmembrane helix</keyword>
<evidence type="ECO:0000256" key="5">
    <source>
        <dbReference type="ARBA" id="ARBA00022777"/>
    </source>
</evidence>
<organism evidence="12 14">
    <name type="scientific">Flavobacterium lindanitolerans</name>
    <dbReference type="NCBI Taxonomy" id="428988"/>
    <lineage>
        <taxon>Bacteria</taxon>
        <taxon>Pseudomonadati</taxon>
        <taxon>Bacteroidota</taxon>
        <taxon>Flavobacteriia</taxon>
        <taxon>Flavobacteriales</taxon>
        <taxon>Flavobacteriaceae</taxon>
        <taxon>Flavobacterium</taxon>
    </lineage>
</organism>
<dbReference type="InterPro" id="IPR005467">
    <property type="entry name" value="His_kinase_dom"/>
</dbReference>
<dbReference type="PANTHER" id="PTHR42878">
    <property type="entry name" value="TWO-COMPONENT HISTIDINE KINASE"/>
    <property type="match status" value="1"/>
</dbReference>
<evidence type="ECO:0000313" key="14">
    <source>
        <dbReference type="Proteomes" id="UP000275027"/>
    </source>
</evidence>
<gene>
    <name evidence="11" type="ORF">B0G92_2423</name>
    <name evidence="12" type="ORF">CLV50_1627</name>
</gene>
<dbReference type="EMBL" id="RCCB01000011">
    <property type="protein sequence ID" value="RLJ30223.1"/>
    <property type="molecule type" value="Genomic_DNA"/>
</dbReference>
<dbReference type="PRINTS" id="PR00344">
    <property type="entry name" value="BCTRLSENSOR"/>
</dbReference>
<dbReference type="InterPro" id="IPR036890">
    <property type="entry name" value="HATPase_C_sf"/>
</dbReference>
<dbReference type="PANTHER" id="PTHR42878:SF7">
    <property type="entry name" value="SENSOR HISTIDINE KINASE GLRK"/>
    <property type="match status" value="1"/>
</dbReference>
<evidence type="ECO:0000313" key="11">
    <source>
        <dbReference type="EMBL" id="PKW21139.1"/>
    </source>
</evidence>
<dbReference type="Gene3D" id="3.30.565.10">
    <property type="entry name" value="Histidine kinase-like ATPase, C-terminal domain"/>
    <property type="match status" value="1"/>
</dbReference>
<dbReference type="AlphaFoldDB" id="A0A497UZX1"/>
<evidence type="ECO:0000256" key="9">
    <source>
        <dbReference type="SAM" id="SignalP"/>
    </source>
</evidence>
<dbReference type="EC" id="2.7.13.3" evidence="2"/>
<dbReference type="InterPro" id="IPR036097">
    <property type="entry name" value="HisK_dim/P_sf"/>
</dbReference>
<keyword evidence="3" id="KW-0808">Transferase</keyword>
<comment type="caution">
    <text evidence="12">The sequence shown here is derived from an EMBL/GenBank/DDBJ whole genome shotgun (WGS) entry which is preliminary data.</text>
</comment>
<dbReference type="GO" id="GO:0030295">
    <property type="term" value="F:protein kinase activator activity"/>
    <property type="evidence" value="ECO:0007669"/>
    <property type="project" value="TreeGrafter"/>
</dbReference>
<dbReference type="GO" id="GO:0000155">
    <property type="term" value="F:phosphorelay sensor kinase activity"/>
    <property type="evidence" value="ECO:0007669"/>
    <property type="project" value="InterPro"/>
</dbReference>
<evidence type="ECO:0000256" key="1">
    <source>
        <dbReference type="ARBA" id="ARBA00000085"/>
    </source>
</evidence>
<dbReference type="InterPro" id="IPR003594">
    <property type="entry name" value="HATPase_dom"/>
</dbReference>
<dbReference type="PROSITE" id="PS50109">
    <property type="entry name" value="HIS_KIN"/>
    <property type="match status" value="1"/>
</dbReference>
<dbReference type="Gene3D" id="1.25.40.10">
    <property type="entry name" value="Tetratricopeptide repeat domain"/>
    <property type="match status" value="2"/>
</dbReference>
<keyword evidence="7" id="KW-0902">Two-component regulatory system</keyword>
<dbReference type="InterPro" id="IPR050351">
    <property type="entry name" value="BphY/WalK/GraS-like"/>
</dbReference>
<dbReference type="SUPFAM" id="SSF47384">
    <property type="entry name" value="Homodimeric domain of signal transducing histidine kinase"/>
    <property type="match status" value="1"/>
</dbReference>
<keyword evidence="4" id="KW-0547">Nucleotide-binding</keyword>
<evidence type="ECO:0000256" key="4">
    <source>
        <dbReference type="ARBA" id="ARBA00022741"/>
    </source>
</evidence>
<dbReference type="GO" id="GO:0007234">
    <property type="term" value="P:osmosensory signaling via phosphorelay pathway"/>
    <property type="evidence" value="ECO:0007669"/>
    <property type="project" value="TreeGrafter"/>
</dbReference>
<evidence type="ECO:0000313" key="12">
    <source>
        <dbReference type="EMBL" id="RLJ30223.1"/>
    </source>
</evidence>
<keyword evidence="5 12" id="KW-0418">Kinase</keyword>
<keyword evidence="8" id="KW-0472">Membrane</keyword>
<proteinExistence type="predicted"/>
<evidence type="ECO:0000256" key="2">
    <source>
        <dbReference type="ARBA" id="ARBA00012438"/>
    </source>
</evidence>
<evidence type="ECO:0000256" key="3">
    <source>
        <dbReference type="ARBA" id="ARBA00022679"/>
    </source>
</evidence>
<dbReference type="Proteomes" id="UP000275027">
    <property type="component" value="Unassembled WGS sequence"/>
</dbReference>
<keyword evidence="6" id="KW-0067">ATP-binding</keyword>
<comment type="catalytic activity">
    <reaction evidence="1">
        <text>ATP + protein L-histidine = ADP + protein N-phospho-L-histidine.</text>
        <dbReference type="EC" id="2.7.13.3"/>
    </reaction>
</comment>
<dbReference type="SUPFAM" id="SSF48452">
    <property type="entry name" value="TPR-like"/>
    <property type="match status" value="1"/>
</dbReference>
<dbReference type="SMART" id="SM00387">
    <property type="entry name" value="HATPase_c"/>
    <property type="match status" value="1"/>
</dbReference>
<sequence length="635" mass="71385">MPKLFPSKNILFLALFLLCISYSHSQTQEIQKLQKSLPHVKDSISYVNKINRIGMLMHMKNPDSSLIYAMNARTVAGRIRYKKGAVDAENVIGISLALKGLSNEALKIFGQVLADYEKMGDKQNTVQLYMNFASLQMQIGNQLRAVEYNRQALKIGKSIPTDSIMSRVYANYCMANPQLSEDSVQYYLERSNKIGEKVNDQSLLIGNKQILGIFYMIRGARDKALPLLESSLQEAKAAKLERLQLQGLNAMAEFNANNPELALKYMEEQMTIIESNGYDELKAPVLFSMLRFAKMSGNIEKERELSEKMIAAQLKRQASLEKFIGDYVHYYQIQENNKDLERSQKASRQTIIILTVFSIVCGILLLLLFRAYKKIRNDSKKKAALYEIIEKKNASLSEADAMKSNLVSILAHDFRSPLISTLYMVRLLERNTELTESEKESFYLTISNDISGTLENFDATLQWIKRQLGEFRINFETVDIRSLLDEAISGYNAQLNEKGITVINNVPEGILATSDKEMLQFVNRNLLSNALKFSPKGKTIAVDAFKNGSEIVISVKDEGPGLSHNQIEKLFSISSKGGSMHEGAGIALSFSKDFIVKLGGRIWAENRNTAGSIFSYAVPSNPIIDKESIQSKIVA</sequence>
<dbReference type="GO" id="GO:0000156">
    <property type="term" value="F:phosphorelay response regulator activity"/>
    <property type="evidence" value="ECO:0007669"/>
    <property type="project" value="TreeGrafter"/>
</dbReference>
<dbReference type="SUPFAM" id="SSF55874">
    <property type="entry name" value="ATPase domain of HSP90 chaperone/DNA topoisomerase II/histidine kinase"/>
    <property type="match status" value="1"/>
</dbReference>
<dbReference type="RefSeq" id="WP_101472358.1">
    <property type="nucleotide sequence ID" value="NZ_PJND01000008.1"/>
</dbReference>
<dbReference type="Gene3D" id="1.10.287.130">
    <property type="match status" value="1"/>
</dbReference>
<keyword evidence="8" id="KW-0812">Transmembrane</keyword>
<dbReference type="Pfam" id="PF02518">
    <property type="entry name" value="HATPase_c"/>
    <property type="match status" value="1"/>
</dbReference>
<name>A0A497UZX1_9FLAO</name>
<evidence type="ECO:0000256" key="8">
    <source>
        <dbReference type="SAM" id="Phobius"/>
    </source>
</evidence>
<feature type="domain" description="Histidine kinase" evidence="10">
    <location>
        <begin position="409"/>
        <end position="622"/>
    </location>
</feature>
<feature type="signal peptide" evidence="9">
    <location>
        <begin position="1"/>
        <end position="25"/>
    </location>
</feature>
<feature type="transmembrane region" description="Helical" evidence="8">
    <location>
        <begin position="351"/>
        <end position="372"/>
    </location>
</feature>
<evidence type="ECO:0000256" key="7">
    <source>
        <dbReference type="ARBA" id="ARBA00023012"/>
    </source>
</evidence>
<accession>A0A497UZX1</accession>
<keyword evidence="9" id="KW-0732">Signal</keyword>
<evidence type="ECO:0000313" key="13">
    <source>
        <dbReference type="Proteomes" id="UP000233767"/>
    </source>
</evidence>
<feature type="chain" id="PRO_5019750500" description="histidine kinase" evidence="9">
    <location>
        <begin position="26"/>
        <end position="635"/>
    </location>
</feature>